<evidence type="ECO:0000256" key="2">
    <source>
        <dbReference type="ARBA" id="ARBA00004417"/>
    </source>
</evidence>
<evidence type="ECO:0000256" key="1">
    <source>
        <dbReference type="ARBA" id="ARBA00001141"/>
    </source>
</evidence>
<comment type="pathway">
    <text evidence="3">Phospholipid metabolism; CDP-diacylglycerol biosynthesis; CDP-diacylglycerol from sn-glycerol 3-phosphate: step 2/3.</text>
</comment>
<evidence type="ECO:0000313" key="22">
    <source>
        <dbReference type="Proteomes" id="UP000289718"/>
    </source>
</evidence>
<evidence type="ECO:0000256" key="14">
    <source>
        <dbReference type="ARBA" id="ARBA00023209"/>
    </source>
</evidence>
<evidence type="ECO:0000256" key="8">
    <source>
        <dbReference type="ARBA" id="ARBA00022475"/>
    </source>
</evidence>
<dbReference type="GO" id="GO:0016024">
    <property type="term" value="P:CDP-diacylglycerol biosynthetic process"/>
    <property type="evidence" value="ECO:0007669"/>
    <property type="project" value="UniProtKB-UniPathway"/>
</dbReference>
<evidence type="ECO:0000256" key="18">
    <source>
        <dbReference type="RuleBase" id="RU361267"/>
    </source>
</evidence>
<comment type="similarity">
    <text evidence="5 18">Belongs to the 1-acyl-sn-glycerol-3-phosphate acyltransferase family.</text>
</comment>
<evidence type="ECO:0000256" key="5">
    <source>
        <dbReference type="ARBA" id="ARBA00008655"/>
    </source>
</evidence>
<reference evidence="21 22" key="1">
    <citation type="submission" date="2017-09" db="EMBL/GenBank/DDBJ databases">
        <title>Genomics of the genus Arcobacter.</title>
        <authorList>
            <person name="Perez-Cataluna A."/>
            <person name="Figueras M.J."/>
            <person name="Salas-Masso N."/>
        </authorList>
    </citation>
    <scope>NUCLEOTIDE SEQUENCE [LARGE SCALE GENOMIC DNA]</scope>
    <source>
        <strain evidence="21 22">F156-34</strain>
    </source>
</reference>
<dbReference type="PANTHER" id="PTHR10434">
    <property type="entry name" value="1-ACYL-SN-GLYCEROL-3-PHOSPHATE ACYLTRANSFERASE"/>
    <property type="match status" value="1"/>
</dbReference>
<keyword evidence="19" id="KW-1133">Transmembrane helix</keyword>
<keyword evidence="14 18" id="KW-0594">Phospholipid biosynthesis</keyword>
<evidence type="ECO:0000256" key="16">
    <source>
        <dbReference type="ARBA" id="ARBA00023315"/>
    </source>
</evidence>
<dbReference type="RefSeq" id="WP_129061247.1">
    <property type="nucleotide sequence ID" value="NZ_NXIE01000002.1"/>
</dbReference>
<keyword evidence="22" id="KW-1185">Reference proteome</keyword>
<organism evidence="21 22">
    <name type="scientific">Halarcobacter mediterraneus</name>
    <dbReference type="NCBI Taxonomy" id="2023153"/>
    <lineage>
        <taxon>Bacteria</taxon>
        <taxon>Pseudomonadati</taxon>
        <taxon>Campylobacterota</taxon>
        <taxon>Epsilonproteobacteria</taxon>
        <taxon>Campylobacterales</taxon>
        <taxon>Arcobacteraceae</taxon>
        <taxon>Halarcobacter</taxon>
    </lineage>
</organism>
<dbReference type="Pfam" id="PF01553">
    <property type="entry name" value="Acyltransferase"/>
    <property type="match status" value="1"/>
</dbReference>
<evidence type="ECO:0000256" key="17">
    <source>
        <dbReference type="ARBA" id="ARBA00037183"/>
    </source>
</evidence>
<evidence type="ECO:0000256" key="13">
    <source>
        <dbReference type="ARBA" id="ARBA00023136"/>
    </source>
</evidence>
<dbReference type="GO" id="GO:0006654">
    <property type="term" value="P:phosphatidic acid biosynthetic process"/>
    <property type="evidence" value="ECO:0007669"/>
    <property type="project" value="TreeGrafter"/>
</dbReference>
<dbReference type="AlphaFoldDB" id="A0A4Q1B3L9"/>
<evidence type="ECO:0000256" key="4">
    <source>
        <dbReference type="ARBA" id="ARBA00005189"/>
    </source>
</evidence>
<dbReference type="GO" id="GO:0003841">
    <property type="term" value="F:1-acylglycerol-3-phosphate O-acyltransferase activity"/>
    <property type="evidence" value="ECO:0007669"/>
    <property type="project" value="UniProtKB-UniRule"/>
</dbReference>
<evidence type="ECO:0000256" key="7">
    <source>
        <dbReference type="ARBA" id="ARBA00016139"/>
    </source>
</evidence>
<keyword evidence="13 19" id="KW-0472">Membrane</keyword>
<protein>
    <recommendedName>
        <fullName evidence="7 18">1-acyl-sn-glycerol-3-phosphate acyltransferase</fullName>
        <ecNumber evidence="6 18">2.3.1.51</ecNumber>
    </recommendedName>
</protein>
<comment type="function">
    <text evidence="17">Converts lysophosphatidic acid (LPA) into phosphatidic acid by incorporating acyl moiety at the 2 position.</text>
</comment>
<keyword evidence="12 18" id="KW-0443">Lipid metabolism</keyword>
<evidence type="ECO:0000256" key="12">
    <source>
        <dbReference type="ARBA" id="ARBA00023098"/>
    </source>
</evidence>
<keyword evidence="15 18" id="KW-1208">Phospholipid metabolism</keyword>
<keyword evidence="9 18" id="KW-0444">Lipid biosynthesis</keyword>
<keyword evidence="10" id="KW-0997">Cell inner membrane</keyword>
<evidence type="ECO:0000313" key="21">
    <source>
        <dbReference type="EMBL" id="RXK13425.1"/>
    </source>
</evidence>
<dbReference type="PANTHER" id="PTHR10434:SF59">
    <property type="entry name" value="1-ACYL-SN-GLYCEROL-3-PHOSPHATE ACYLTRANSFERASE"/>
    <property type="match status" value="1"/>
</dbReference>
<keyword evidence="11 18" id="KW-0808">Transferase</keyword>
<dbReference type="InterPro" id="IPR004552">
    <property type="entry name" value="AGP_acyltrans"/>
</dbReference>
<evidence type="ECO:0000256" key="6">
    <source>
        <dbReference type="ARBA" id="ARBA00013211"/>
    </source>
</evidence>
<dbReference type="CDD" id="cd07989">
    <property type="entry name" value="LPLAT_AGPAT-like"/>
    <property type="match status" value="1"/>
</dbReference>
<evidence type="ECO:0000256" key="15">
    <source>
        <dbReference type="ARBA" id="ARBA00023264"/>
    </source>
</evidence>
<dbReference type="EC" id="2.3.1.51" evidence="6 18"/>
<dbReference type="SUPFAM" id="SSF69593">
    <property type="entry name" value="Glycerol-3-phosphate (1)-acyltransferase"/>
    <property type="match status" value="1"/>
</dbReference>
<comment type="domain">
    <text evidence="18">The HXXXXD motif is essential for acyltransferase activity and may constitute the binding site for the phosphate moiety of the glycerol-3-phosphate.</text>
</comment>
<gene>
    <name evidence="21" type="ORF">CP965_06385</name>
</gene>
<dbReference type="Proteomes" id="UP000289718">
    <property type="component" value="Unassembled WGS sequence"/>
</dbReference>
<sequence length="229" mass="26566">MLSRIRGFIVLIQFSITVAIVVVAMYLFKNKTHEIIKIWMKVQTYLLGIKFQIEGELDDSCDMVIMNHQSLLDIIVMEHLHNKHLAWVAKKEITDLFFFGHIIKAPQMISVDRENKAGIIHLLKEAKDRLSKGRPIAMFPEGTRSDGKHMLKFKPGAKMIANKLNLRVQPAIILNTKKILDSRRVKQEPGIVKVIYLKPVQAQKGTTWFEDLEEEMNRVFKEELEKNDF</sequence>
<dbReference type="InterPro" id="IPR002123">
    <property type="entry name" value="Plipid/glycerol_acylTrfase"/>
</dbReference>
<comment type="pathway">
    <text evidence="4">Lipid metabolism.</text>
</comment>
<feature type="domain" description="Phospholipid/glycerol acyltransferase" evidence="20">
    <location>
        <begin position="62"/>
        <end position="176"/>
    </location>
</feature>
<dbReference type="EMBL" id="NXIE01000002">
    <property type="protein sequence ID" value="RXK13425.1"/>
    <property type="molecule type" value="Genomic_DNA"/>
</dbReference>
<proteinExistence type="inferred from homology"/>
<dbReference type="UniPathway" id="UPA00557">
    <property type="reaction ID" value="UER00613"/>
</dbReference>
<keyword evidence="16 18" id="KW-0012">Acyltransferase</keyword>
<dbReference type="SMART" id="SM00563">
    <property type="entry name" value="PlsC"/>
    <property type="match status" value="1"/>
</dbReference>
<comment type="catalytic activity">
    <reaction evidence="1 18">
        <text>a 1-acyl-sn-glycero-3-phosphate + an acyl-CoA = a 1,2-diacyl-sn-glycero-3-phosphate + CoA</text>
        <dbReference type="Rhea" id="RHEA:19709"/>
        <dbReference type="ChEBI" id="CHEBI:57287"/>
        <dbReference type="ChEBI" id="CHEBI:57970"/>
        <dbReference type="ChEBI" id="CHEBI:58342"/>
        <dbReference type="ChEBI" id="CHEBI:58608"/>
        <dbReference type="EC" id="2.3.1.51"/>
    </reaction>
</comment>
<feature type="transmembrane region" description="Helical" evidence="19">
    <location>
        <begin position="7"/>
        <end position="28"/>
    </location>
</feature>
<accession>A0A4Q1B3L9</accession>
<evidence type="ECO:0000256" key="9">
    <source>
        <dbReference type="ARBA" id="ARBA00022516"/>
    </source>
</evidence>
<evidence type="ECO:0000259" key="20">
    <source>
        <dbReference type="SMART" id="SM00563"/>
    </source>
</evidence>
<dbReference type="OrthoDB" id="9809618at2"/>
<evidence type="ECO:0000256" key="11">
    <source>
        <dbReference type="ARBA" id="ARBA00022679"/>
    </source>
</evidence>
<evidence type="ECO:0000256" key="3">
    <source>
        <dbReference type="ARBA" id="ARBA00004728"/>
    </source>
</evidence>
<comment type="caution">
    <text evidence="21">The sequence shown here is derived from an EMBL/GenBank/DDBJ whole genome shotgun (WGS) entry which is preliminary data.</text>
</comment>
<name>A0A4Q1B3L9_9BACT</name>
<dbReference type="GO" id="GO:0005886">
    <property type="term" value="C:plasma membrane"/>
    <property type="evidence" value="ECO:0007669"/>
    <property type="project" value="UniProtKB-SubCell"/>
</dbReference>
<keyword evidence="8" id="KW-1003">Cell membrane</keyword>
<evidence type="ECO:0000256" key="10">
    <source>
        <dbReference type="ARBA" id="ARBA00022519"/>
    </source>
</evidence>
<evidence type="ECO:0000256" key="19">
    <source>
        <dbReference type="SAM" id="Phobius"/>
    </source>
</evidence>
<dbReference type="NCBIfam" id="TIGR00530">
    <property type="entry name" value="AGP_acyltrn"/>
    <property type="match status" value="1"/>
</dbReference>
<keyword evidence="19" id="KW-0812">Transmembrane</keyword>
<comment type="subcellular location">
    <subcellularLocation>
        <location evidence="2">Cell inner membrane</location>
        <topology evidence="2">Peripheral membrane protein</topology>
    </subcellularLocation>
</comment>